<protein>
    <submittedName>
        <fullName evidence="2">Hypothetical_protein</fullName>
    </submittedName>
</protein>
<evidence type="ECO:0000313" key="2">
    <source>
        <dbReference type="EMBL" id="CAL6061521.1"/>
    </source>
</evidence>
<name>A0AA86NF65_9EUKA</name>
<reference evidence="2 3" key="2">
    <citation type="submission" date="2024-07" db="EMBL/GenBank/DDBJ databases">
        <authorList>
            <person name="Akdeniz Z."/>
        </authorList>
    </citation>
    <scope>NUCLEOTIDE SEQUENCE [LARGE SCALE GENOMIC DNA]</scope>
</reference>
<dbReference type="Proteomes" id="UP001642409">
    <property type="component" value="Unassembled WGS sequence"/>
</dbReference>
<dbReference type="AlphaFoldDB" id="A0AA86NF65"/>
<evidence type="ECO:0000313" key="1">
    <source>
        <dbReference type="EMBL" id="CAI9918186.1"/>
    </source>
</evidence>
<gene>
    <name evidence="2" type="ORF">HINF_LOCUS49748</name>
    <name evidence="1" type="ORF">HINF_LOCUS5831</name>
</gene>
<sequence length="111" mass="13156">MRQGHQINISALLRPLLKINDTSELFVSKFTPKSFNQTSDFNFISQFVSIKQLIQQNTNIVQQLTTRTQQIEEFLEKNSSILKRNHLSLQQLKTEEKQKTQKKNLYQKLYK</sequence>
<reference evidence="1" key="1">
    <citation type="submission" date="2023-06" db="EMBL/GenBank/DDBJ databases">
        <authorList>
            <person name="Kurt Z."/>
        </authorList>
    </citation>
    <scope>NUCLEOTIDE SEQUENCE</scope>
</reference>
<comment type="caution">
    <text evidence="1">The sequence shown here is derived from an EMBL/GenBank/DDBJ whole genome shotgun (WGS) entry which is preliminary data.</text>
</comment>
<keyword evidence="3" id="KW-1185">Reference proteome</keyword>
<organism evidence="1">
    <name type="scientific">Hexamita inflata</name>
    <dbReference type="NCBI Taxonomy" id="28002"/>
    <lineage>
        <taxon>Eukaryota</taxon>
        <taxon>Metamonada</taxon>
        <taxon>Diplomonadida</taxon>
        <taxon>Hexamitidae</taxon>
        <taxon>Hexamitinae</taxon>
        <taxon>Hexamita</taxon>
    </lineage>
</organism>
<dbReference type="EMBL" id="CATOUU010000153">
    <property type="protein sequence ID" value="CAI9918186.1"/>
    <property type="molecule type" value="Genomic_DNA"/>
</dbReference>
<accession>A0AA86NF65</accession>
<evidence type="ECO:0000313" key="3">
    <source>
        <dbReference type="Proteomes" id="UP001642409"/>
    </source>
</evidence>
<proteinExistence type="predicted"/>
<dbReference type="EMBL" id="CAXDID020000235">
    <property type="protein sequence ID" value="CAL6061521.1"/>
    <property type="molecule type" value="Genomic_DNA"/>
</dbReference>